<dbReference type="Proteomes" id="UP000727962">
    <property type="component" value="Unassembled WGS sequence"/>
</dbReference>
<proteinExistence type="predicted"/>
<accession>A0A931LU85</accession>
<name>A0A931LU85_FIMGI</name>
<evidence type="ECO:0000313" key="3">
    <source>
        <dbReference type="Proteomes" id="UP000727962"/>
    </source>
</evidence>
<dbReference type="EMBL" id="JACOSL010000026">
    <property type="protein sequence ID" value="MBI1756243.1"/>
    <property type="molecule type" value="Genomic_DNA"/>
</dbReference>
<organism evidence="2 3">
    <name type="scientific">Fimbriimonas ginsengisoli</name>
    <dbReference type="NCBI Taxonomy" id="1005039"/>
    <lineage>
        <taxon>Bacteria</taxon>
        <taxon>Bacillati</taxon>
        <taxon>Armatimonadota</taxon>
        <taxon>Fimbriimonadia</taxon>
        <taxon>Fimbriimonadales</taxon>
        <taxon>Fimbriimonadaceae</taxon>
        <taxon>Fimbriimonas</taxon>
    </lineage>
</organism>
<evidence type="ECO:0000256" key="1">
    <source>
        <dbReference type="SAM" id="SignalP"/>
    </source>
</evidence>
<protein>
    <recommendedName>
        <fullName evidence="4">Organic solvent tolerance-like N-terminal domain-containing protein</fullName>
    </recommendedName>
</protein>
<dbReference type="AlphaFoldDB" id="A0A931LU85"/>
<evidence type="ECO:0008006" key="4">
    <source>
        <dbReference type="Google" id="ProtNLM"/>
    </source>
</evidence>
<sequence>MKSTLFLAFLGATAVAFAQTRINFSDKSGNMTIRNFTSWSSRMGDKDHMHFKGAGKPLHGTWKEENVEVDCQQMEGDAQRLEGKFRLTHAVLTGSVKVVQIKGAQTVTSWSDTAVIDREGEVTRIELTGRSRMESQGPGKGESSSAKGDLGALVVGEQGLRTATLTGNVSLQMKRVGSDGQPLTLDGKCRRLDADLVSSPATLTLSGEVVLTGNNPAMAGDAHADKAVITLDADRQPVGIDLTGEPGQTRYSERGKG</sequence>
<gene>
    <name evidence="2" type="ORF">HYR64_03950</name>
</gene>
<dbReference type="Gene3D" id="2.60.450.10">
    <property type="entry name" value="Lipopolysaccharide (LPS) transport protein A like domain"/>
    <property type="match status" value="1"/>
</dbReference>
<comment type="caution">
    <text evidence="2">The sequence shown here is derived from an EMBL/GenBank/DDBJ whole genome shotgun (WGS) entry which is preliminary data.</text>
</comment>
<reference evidence="2" key="1">
    <citation type="submission" date="2020-07" db="EMBL/GenBank/DDBJ databases">
        <title>Huge and variable diversity of episymbiotic CPR bacteria and DPANN archaea in groundwater ecosystems.</title>
        <authorList>
            <person name="He C.Y."/>
            <person name="Keren R."/>
            <person name="Whittaker M."/>
            <person name="Farag I.F."/>
            <person name="Doudna J."/>
            <person name="Cate J.H.D."/>
            <person name="Banfield J.F."/>
        </authorList>
    </citation>
    <scope>NUCLEOTIDE SEQUENCE</scope>
    <source>
        <strain evidence="2">NC_groundwater_17_Pr7_B-0.1um_64_12</strain>
    </source>
</reference>
<evidence type="ECO:0000313" key="2">
    <source>
        <dbReference type="EMBL" id="MBI1756243.1"/>
    </source>
</evidence>
<feature type="chain" id="PRO_5036828262" description="Organic solvent tolerance-like N-terminal domain-containing protein" evidence="1">
    <location>
        <begin position="19"/>
        <end position="257"/>
    </location>
</feature>
<feature type="signal peptide" evidence="1">
    <location>
        <begin position="1"/>
        <end position="18"/>
    </location>
</feature>
<keyword evidence="1" id="KW-0732">Signal</keyword>